<dbReference type="Proteomes" id="UP000008694">
    <property type="component" value="Unassembled WGS sequence"/>
</dbReference>
<feature type="region of interest" description="Disordered" evidence="1">
    <location>
        <begin position="92"/>
        <end position="115"/>
    </location>
</feature>
<dbReference type="EMBL" id="GL348719">
    <property type="protein sequence ID" value="EFH43463.1"/>
    <property type="molecule type" value="Genomic_DNA"/>
</dbReference>
<proteinExistence type="predicted"/>
<dbReference type="Gramene" id="Al_scaffold_0007_771">
    <property type="protein sequence ID" value="Al_scaffold_0007_771"/>
    <property type="gene ID" value="Al_scaffold_0007_771"/>
</dbReference>
<accession>D7M9A1</accession>
<dbReference type="HOGENOM" id="CLU_2112222_0_0_1"/>
<evidence type="ECO:0000313" key="3">
    <source>
        <dbReference type="Proteomes" id="UP000008694"/>
    </source>
</evidence>
<dbReference type="AlphaFoldDB" id="D7M9A1"/>
<protein>
    <submittedName>
        <fullName evidence="2">Predicted protein</fullName>
    </submittedName>
</protein>
<evidence type="ECO:0000313" key="2">
    <source>
        <dbReference type="EMBL" id="EFH43463.1"/>
    </source>
</evidence>
<gene>
    <name evidence="2" type="ORF">ARALYDRAFT_656716</name>
</gene>
<keyword evidence="3" id="KW-1185">Reference proteome</keyword>
<organism evidence="3">
    <name type="scientific">Arabidopsis lyrata subsp. lyrata</name>
    <name type="common">Lyre-leaved rock-cress</name>
    <dbReference type="NCBI Taxonomy" id="81972"/>
    <lineage>
        <taxon>Eukaryota</taxon>
        <taxon>Viridiplantae</taxon>
        <taxon>Streptophyta</taxon>
        <taxon>Embryophyta</taxon>
        <taxon>Tracheophyta</taxon>
        <taxon>Spermatophyta</taxon>
        <taxon>Magnoliopsida</taxon>
        <taxon>eudicotyledons</taxon>
        <taxon>Gunneridae</taxon>
        <taxon>Pentapetalae</taxon>
        <taxon>rosids</taxon>
        <taxon>malvids</taxon>
        <taxon>Brassicales</taxon>
        <taxon>Brassicaceae</taxon>
        <taxon>Camelineae</taxon>
        <taxon>Arabidopsis</taxon>
    </lineage>
</organism>
<reference evidence="3" key="1">
    <citation type="journal article" date="2011" name="Nat. Genet.">
        <title>The Arabidopsis lyrata genome sequence and the basis of rapid genome size change.</title>
        <authorList>
            <person name="Hu T.T."/>
            <person name="Pattyn P."/>
            <person name="Bakker E.G."/>
            <person name="Cao J."/>
            <person name="Cheng J.-F."/>
            <person name="Clark R.M."/>
            <person name="Fahlgren N."/>
            <person name="Fawcett J.A."/>
            <person name="Grimwood J."/>
            <person name="Gundlach H."/>
            <person name="Haberer G."/>
            <person name="Hollister J.D."/>
            <person name="Ossowski S."/>
            <person name="Ottilar R.P."/>
            <person name="Salamov A.A."/>
            <person name="Schneeberger K."/>
            <person name="Spannagl M."/>
            <person name="Wang X."/>
            <person name="Yang L."/>
            <person name="Nasrallah M.E."/>
            <person name="Bergelson J."/>
            <person name="Carrington J.C."/>
            <person name="Gaut B.S."/>
            <person name="Schmutz J."/>
            <person name="Mayer K.F.X."/>
            <person name="Van de Peer Y."/>
            <person name="Grigoriev I.V."/>
            <person name="Nordborg M."/>
            <person name="Weigel D."/>
            <person name="Guo Y.-L."/>
        </authorList>
    </citation>
    <scope>NUCLEOTIDE SEQUENCE [LARGE SCALE GENOMIC DNA]</scope>
    <source>
        <strain evidence="3">cv. MN47</strain>
    </source>
</reference>
<name>D7M9A1_ARALL</name>
<sequence>MRERFLLRQLCRSEQGLCSVRGGVDLAADVVEDRVEDAVEGFVDPQGSAVVPVEATMAEVGGEKVFGSARLTRSLFSYGLAEPPPFGSAVFGAHRSGSSAPARSNRRDLVWGGRG</sequence>
<evidence type="ECO:0000256" key="1">
    <source>
        <dbReference type="SAM" id="MobiDB-lite"/>
    </source>
</evidence>